<keyword evidence="2" id="KW-1185">Reference proteome</keyword>
<evidence type="ECO:0000313" key="2">
    <source>
        <dbReference type="Proteomes" id="UP000198406"/>
    </source>
</evidence>
<sequence length="213" mass="24774">MPHRAALRAVETRNFAKMMQQQTHFEPPLEAFVPISNTTLSTVDEFMEAFNDVDSAAFLTNGRKGCLRRHRDKAESSSSSRSVQFSTVEVHLHEMILGDNPSVLMGPPLTICWYGSCHETFSLEEFEQARGPPKRRNEMIWNRERRENILIHSGYSRREIDKAAEAVFKANQQRMESTKDFRKKRSAFRKFLDVFKKPGEPKKVDPMHLKRNF</sequence>
<dbReference type="EMBL" id="BDSP01000058">
    <property type="protein sequence ID" value="GAX12909.1"/>
    <property type="molecule type" value="Genomic_DNA"/>
</dbReference>
<protein>
    <submittedName>
        <fullName evidence="1">Uncharacterized protein</fullName>
    </submittedName>
</protein>
<evidence type="ECO:0000313" key="1">
    <source>
        <dbReference type="EMBL" id="GAX12909.1"/>
    </source>
</evidence>
<organism evidence="1 2">
    <name type="scientific">Fistulifera solaris</name>
    <name type="common">Oleaginous diatom</name>
    <dbReference type="NCBI Taxonomy" id="1519565"/>
    <lineage>
        <taxon>Eukaryota</taxon>
        <taxon>Sar</taxon>
        <taxon>Stramenopiles</taxon>
        <taxon>Ochrophyta</taxon>
        <taxon>Bacillariophyta</taxon>
        <taxon>Bacillariophyceae</taxon>
        <taxon>Bacillariophycidae</taxon>
        <taxon>Naviculales</taxon>
        <taxon>Naviculaceae</taxon>
        <taxon>Fistulifera</taxon>
    </lineage>
</organism>
<dbReference type="OrthoDB" id="46996at2759"/>
<reference evidence="1 2" key="1">
    <citation type="journal article" date="2015" name="Plant Cell">
        <title>Oil accumulation by the oleaginous diatom Fistulifera solaris as revealed by the genome and transcriptome.</title>
        <authorList>
            <person name="Tanaka T."/>
            <person name="Maeda Y."/>
            <person name="Veluchamy A."/>
            <person name="Tanaka M."/>
            <person name="Abida H."/>
            <person name="Marechal E."/>
            <person name="Bowler C."/>
            <person name="Muto M."/>
            <person name="Sunaga Y."/>
            <person name="Tanaka M."/>
            <person name="Yoshino T."/>
            <person name="Taniguchi T."/>
            <person name="Fukuda Y."/>
            <person name="Nemoto M."/>
            <person name="Matsumoto M."/>
            <person name="Wong P.S."/>
            <person name="Aburatani S."/>
            <person name="Fujibuchi W."/>
        </authorList>
    </citation>
    <scope>NUCLEOTIDE SEQUENCE [LARGE SCALE GENOMIC DNA]</scope>
    <source>
        <strain evidence="1 2">JPCC DA0580</strain>
    </source>
</reference>
<dbReference type="InParanoid" id="A0A1Z5JG00"/>
<accession>A0A1Z5JG00</accession>
<dbReference type="Proteomes" id="UP000198406">
    <property type="component" value="Unassembled WGS sequence"/>
</dbReference>
<proteinExistence type="predicted"/>
<name>A0A1Z5JG00_FISSO</name>
<dbReference type="AlphaFoldDB" id="A0A1Z5JG00"/>
<gene>
    <name evidence="1" type="ORF">FisN_32Lh068</name>
</gene>
<comment type="caution">
    <text evidence="1">The sequence shown here is derived from an EMBL/GenBank/DDBJ whole genome shotgun (WGS) entry which is preliminary data.</text>
</comment>